<reference evidence="1" key="1">
    <citation type="submission" date="2023-07" db="EMBL/GenBank/DDBJ databases">
        <authorList>
            <person name="Pelsma A.J. K."/>
        </authorList>
    </citation>
    <scope>NUCLEOTIDE SEQUENCE</scope>
</reference>
<accession>A0AA48M3F3</accession>
<gene>
    <name evidence="1" type="ORF">AMST5_02448</name>
</gene>
<name>A0AA48M3F3_9ZZZZ</name>
<protein>
    <submittedName>
        <fullName evidence="1">Uncharacterized protein</fullName>
    </submittedName>
</protein>
<sequence>MHIVLIEHGGERILDAPDVVKLQSIGLHRSEHRRESADALALKAARQFDEREGRFYWDYRFTPFGPRDRKDGYDVFICRHERDATTEERLQDFGVVVTECFYAGYVRRLPPAILIDCRERRSSDAHVDCLFPVNVWA</sequence>
<dbReference type="AlphaFoldDB" id="A0AA48M3F3"/>
<organism evidence="1">
    <name type="scientific">freshwater sediment metagenome</name>
    <dbReference type="NCBI Taxonomy" id="556182"/>
    <lineage>
        <taxon>unclassified sequences</taxon>
        <taxon>metagenomes</taxon>
        <taxon>ecological metagenomes</taxon>
    </lineage>
</organism>
<proteinExistence type="predicted"/>
<dbReference type="EMBL" id="OY288114">
    <property type="protein sequence ID" value="CAJ0872772.1"/>
    <property type="molecule type" value="Genomic_DNA"/>
</dbReference>
<evidence type="ECO:0000313" key="1">
    <source>
        <dbReference type="EMBL" id="CAJ0872772.1"/>
    </source>
</evidence>